<dbReference type="AlphaFoldDB" id="Q5BFR0"/>
<reference evidence="3" key="2">
    <citation type="journal article" date="2009" name="Fungal Genet. Biol.">
        <title>The 2008 update of the Aspergillus nidulans genome annotation: a community effort.</title>
        <authorList>
            <person name="Wortman J.R."/>
            <person name="Gilsenan J.M."/>
            <person name="Joardar V."/>
            <person name="Deegan J."/>
            <person name="Clutterbuck J."/>
            <person name="Andersen M.R."/>
            <person name="Archer D."/>
            <person name="Bencina M."/>
            <person name="Braus G."/>
            <person name="Coutinho P."/>
            <person name="von Dohren H."/>
            <person name="Doonan J."/>
            <person name="Driessen A.J."/>
            <person name="Durek P."/>
            <person name="Espeso E."/>
            <person name="Fekete E."/>
            <person name="Flipphi M."/>
            <person name="Estrada C.G."/>
            <person name="Geysens S."/>
            <person name="Goldman G."/>
            <person name="de Groot P.W."/>
            <person name="Hansen K."/>
            <person name="Harris S.D."/>
            <person name="Heinekamp T."/>
            <person name="Helmstaedt K."/>
            <person name="Henrissat B."/>
            <person name="Hofmann G."/>
            <person name="Homan T."/>
            <person name="Horio T."/>
            <person name="Horiuchi H."/>
            <person name="James S."/>
            <person name="Jones M."/>
            <person name="Karaffa L."/>
            <person name="Karanyi Z."/>
            <person name="Kato M."/>
            <person name="Keller N."/>
            <person name="Kelly D.E."/>
            <person name="Kiel J.A."/>
            <person name="Kim J.M."/>
            <person name="van der Klei I.J."/>
            <person name="Klis F.M."/>
            <person name="Kovalchuk A."/>
            <person name="Krasevec N."/>
            <person name="Kubicek C.P."/>
            <person name="Liu B."/>
            <person name="Maccabe A."/>
            <person name="Meyer V."/>
            <person name="Mirabito P."/>
            <person name="Miskei M."/>
            <person name="Mos M."/>
            <person name="Mullins J."/>
            <person name="Nelson D.R."/>
            <person name="Nielsen J."/>
            <person name="Oakley B.R."/>
            <person name="Osmani S.A."/>
            <person name="Pakula T."/>
            <person name="Paszewski A."/>
            <person name="Paulsen I."/>
            <person name="Pilsyk S."/>
            <person name="Pocsi I."/>
            <person name="Punt P.J."/>
            <person name="Ram A.F."/>
            <person name="Ren Q."/>
            <person name="Robellet X."/>
            <person name="Robson G."/>
            <person name="Seiboth B."/>
            <person name="van Solingen P."/>
            <person name="Specht T."/>
            <person name="Sun J."/>
            <person name="Taheri-Talesh N."/>
            <person name="Takeshita N."/>
            <person name="Ussery D."/>
            <person name="vanKuyk P.A."/>
            <person name="Visser H."/>
            <person name="van de Vondervoort P.J."/>
            <person name="de Vries R.P."/>
            <person name="Walton J."/>
            <person name="Xiang X."/>
            <person name="Xiong Y."/>
            <person name="Zeng A.P."/>
            <person name="Brandt B.W."/>
            <person name="Cornell M.J."/>
            <person name="van den Hondel C.A."/>
            <person name="Visser J."/>
            <person name="Oliver S.G."/>
            <person name="Turner G."/>
        </authorList>
    </citation>
    <scope>GENOME REANNOTATION</scope>
    <source>
        <strain evidence="3">FGSC A4 / ATCC 38163 / CBS 112.46 / NRRL 194 / M139</strain>
    </source>
</reference>
<name>Q5BFR0_EMENI</name>
<evidence type="ECO:0000313" key="2">
    <source>
        <dbReference type="EMBL" id="CBF89117.1"/>
    </source>
</evidence>
<feature type="transmembrane region" description="Helical" evidence="1">
    <location>
        <begin position="145"/>
        <end position="167"/>
    </location>
</feature>
<dbReference type="OMA" id="YIVTIVY"/>
<keyword evidence="1" id="KW-0472">Membrane</keyword>
<protein>
    <submittedName>
        <fullName evidence="2">Uncharacterized protein</fullName>
    </submittedName>
</protein>
<dbReference type="KEGG" id="ani:ANIA_00620"/>
<feature type="transmembrane region" description="Helical" evidence="1">
    <location>
        <begin position="229"/>
        <end position="253"/>
    </location>
</feature>
<dbReference type="InParanoid" id="Q5BFR0"/>
<keyword evidence="1" id="KW-0812">Transmembrane</keyword>
<dbReference type="OrthoDB" id="4507588at2759"/>
<feature type="transmembrane region" description="Helical" evidence="1">
    <location>
        <begin position="61"/>
        <end position="86"/>
    </location>
</feature>
<proteinExistence type="predicted"/>
<accession>Q5BFR0</accession>
<evidence type="ECO:0000313" key="3">
    <source>
        <dbReference type="Proteomes" id="UP000000560"/>
    </source>
</evidence>
<dbReference type="HOGENOM" id="CLU_776191_0_0_1"/>
<feature type="transmembrane region" description="Helical" evidence="1">
    <location>
        <begin position="273"/>
        <end position="296"/>
    </location>
</feature>
<dbReference type="RefSeq" id="XP_658224.1">
    <property type="nucleotide sequence ID" value="XM_653132.1"/>
</dbReference>
<dbReference type="GeneID" id="2876396"/>
<keyword evidence="1" id="KW-1133">Transmembrane helix</keyword>
<feature type="transmembrane region" description="Helical" evidence="1">
    <location>
        <begin position="30"/>
        <end position="49"/>
    </location>
</feature>
<sequence>MARSYGSSRYGGLPSCSAYAFQMDAPRIDIAFAALYFIVTLVLLIFASVRIRRSKKQGQHVAGAGFLNLSIIFAWFAYIVTIVYTVLTECDVYSYRHLYHASVLELWLRAVSEYLFLAAILIYLTRKLQTDFGLVQPAILTAQKIWAVLIGLVLIVVLSISTASYHYLYKDSYSYDTYIDLAEPQRAVRLTYHCIAAAGMLLASATLGKTLSQAPGGLRSRESNEEQGITVSIILLVIGALGLTLTNLGNYVQNAFTYSERSMLYESSEYKEYLAKYEAASFLSSLFYCMAFYAAVRVASQRVNAADTMSAYAPPPPPPQPPMTFMTGNEGYHNSGPAYYHNLGQEQGYGRNPEYVR</sequence>
<accession>C8VS34</accession>
<dbReference type="Proteomes" id="UP000000560">
    <property type="component" value="Chromosome VIII"/>
</dbReference>
<evidence type="ECO:0000256" key="1">
    <source>
        <dbReference type="SAM" id="Phobius"/>
    </source>
</evidence>
<feature type="transmembrane region" description="Helical" evidence="1">
    <location>
        <begin position="187"/>
        <end position="208"/>
    </location>
</feature>
<dbReference type="EMBL" id="BN001308">
    <property type="protein sequence ID" value="CBF89117.1"/>
    <property type="molecule type" value="Genomic_DNA"/>
</dbReference>
<feature type="transmembrane region" description="Helical" evidence="1">
    <location>
        <begin position="106"/>
        <end position="124"/>
    </location>
</feature>
<gene>
    <name evidence="2" type="ORF">ANIA_00620</name>
</gene>
<organism evidence="2 3">
    <name type="scientific">Emericella nidulans (strain FGSC A4 / ATCC 38163 / CBS 112.46 / NRRL 194 / M139)</name>
    <name type="common">Aspergillus nidulans</name>
    <dbReference type="NCBI Taxonomy" id="227321"/>
    <lineage>
        <taxon>Eukaryota</taxon>
        <taxon>Fungi</taxon>
        <taxon>Dikarya</taxon>
        <taxon>Ascomycota</taxon>
        <taxon>Pezizomycotina</taxon>
        <taxon>Eurotiomycetes</taxon>
        <taxon>Eurotiomycetidae</taxon>
        <taxon>Eurotiales</taxon>
        <taxon>Aspergillaceae</taxon>
        <taxon>Aspergillus</taxon>
        <taxon>Aspergillus subgen. Nidulantes</taxon>
    </lineage>
</organism>
<reference evidence="3" key="1">
    <citation type="journal article" date="2005" name="Nature">
        <title>Sequencing of Aspergillus nidulans and comparative analysis with A. fumigatus and A. oryzae.</title>
        <authorList>
            <person name="Galagan J.E."/>
            <person name="Calvo S.E."/>
            <person name="Cuomo C."/>
            <person name="Ma L.J."/>
            <person name="Wortman J.R."/>
            <person name="Batzoglou S."/>
            <person name="Lee S.I."/>
            <person name="Basturkmen M."/>
            <person name="Spevak C.C."/>
            <person name="Clutterbuck J."/>
            <person name="Kapitonov V."/>
            <person name="Jurka J."/>
            <person name="Scazzocchio C."/>
            <person name="Farman M."/>
            <person name="Butler J."/>
            <person name="Purcell S."/>
            <person name="Harris S."/>
            <person name="Braus G.H."/>
            <person name="Draht O."/>
            <person name="Busch S."/>
            <person name="D'Enfert C."/>
            <person name="Bouchier C."/>
            <person name="Goldman G.H."/>
            <person name="Bell-Pedersen D."/>
            <person name="Griffiths-Jones S."/>
            <person name="Doonan J.H."/>
            <person name="Yu J."/>
            <person name="Vienken K."/>
            <person name="Pain A."/>
            <person name="Freitag M."/>
            <person name="Selker E.U."/>
            <person name="Archer D.B."/>
            <person name="Penalva M.A."/>
            <person name="Oakley B.R."/>
            <person name="Momany M."/>
            <person name="Tanaka T."/>
            <person name="Kumagai T."/>
            <person name="Asai K."/>
            <person name="Machida M."/>
            <person name="Nierman W.C."/>
            <person name="Denning D.W."/>
            <person name="Caddick M."/>
            <person name="Hynes M."/>
            <person name="Paoletti M."/>
            <person name="Fischer R."/>
            <person name="Miller B."/>
            <person name="Dyer P."/>
            <person name="Sachs M.S."/>
            <person name="Osmani S.A."/>
            <person name="Birren B.W."/>
        </authorList>
    </citation>
    <scope>NUCLEOTIDE SEQUENCE [LARGE SCALE GENOMIC DNA]</scope>
    <source>
        <strain evidence="3">FGSC A4 / ATCC 38163 / CBS 112.46 / NRRL 194 / M139</strain>
    </source>
</reference>
<keyword evidence="3" id="KW-1185">Reference proteome</keyword>